<dbReference type="NCBIfam" id="TIGR03025">
    <property type="entry name" value="EPS_sugtrans"/>
    <property type="match status" value="1"/>
</dbReference>
<dbReference type="Gene3D" id="3.40.50.720">
    <property type="entry name" value="NAD(P)-binding Rossmann-like Domain"/>
    <property type="match status" value="1"/>
</dbReference>
<evidence type="ECO:0000256" key="4">
    <source>
        <dbReference type="ARBA" id="ARBA00022692"/>
    </source>
</evidence>
<protein>
    <submittedName>
        <fullName evidence="9">Undecaprenyl-phosphate glucose phosphotransferase</fullName>
        <ecNumber evidence="9">2.7.8.31</ecNumber>
    </submittedName>
</protein>
<comment type="subcellular location">
    <subcellularLocation>
        <location evidence="1">Membrane</location>
        <topology evidence="1">Multi-pass membrane protein</topology>
    </subcellularLocation>
</comment>
<feature type="transmembrane region" description="Helical" evidence="7">
    <location>
        <begin position="55"/>
        <end position="77"/>
    </location>
</feature>
<dbReference type="RefSeq" id="WP_177078172.1">
    <property type="nucleotide sequence ID" value="NZ_JACARG010000025.1"/>
</dbReference>
<keyword evidence="4 7" id="KW-0812">Transmembrane</keyword>
<evidence type="ECO:0000256" key="3">
    <source>
        <dbReference type="ARBA" id="ARBA00022679"/>
    </source>
</evidence>
<evidence type="ECO:0000256" key="1">
    <source>
        <dbReference type="ARBA" id="ARBA00004141"/>
    </source>
</evidence>
<dbReference type="SUPFAM" id="SSF51735">
    <property type="entry name" value="NAD(P)-binding Rossmann-fold domains"/>
    <property type="match status" value="1"/>
</dbReference>
<evidence type="ECO:0000256" key="7">
    <source>
        <dbReference type="SAM" id="Phobius"/>
    </source>
</evidence>
<name>A0A7Y8EGM1_9PSED</name>
<accession>A0A7Y8EGM1</accession>
<feature type="transmembrane region" description="Helical" evidence="7">
    <location>
        <begin position="290"/>
        <end position="311"/>
    </location>
</feature>
<keyword evidence="6 7" id="KW-0472">Membrane</keyword>
<dbReference type="EMBL" id="JACARG010000025">
    <property type="protein sequence ID" value="NWE14290.1"/>
    <property type="molecule type" value="Genomic_DNA"/>
</dbReference>
<comment type="similarity">
    <text evidence="2">Belongs to the bacterial sugar transferase family.</text>
</comment>
<gene>
    <name evidence="9" type="ORF">HX822_15210</name>
</gene>
<evidence type="ECO:0000256" key="6">
    <source>
        <dbReference type="ARBA" id="ARBA00023136"/>
    </source>
</evidence>
<evidence type="ECO:0000256" key="5">
    <source>
        <dbReference type="ARBA" id="ARBA00022989"/>
    </source>
</evidence>
<organism evidence="9 10">
    <name type="scientific">Pseudomonas yamanorum</name>
    <dbReference type="NCBI Taxonomy" id="515393"/>
    <lineage>
        <taxon>Bacteria</taxon>
        <taxon>Pseudomonadati</taxon>
        <taxon>Pseudomonadota</taxon>
        <taxon>Gammaproteobacteria</taxon>
        <taxon>Pseudomonadales</taxon>
        <taxon>Pseudomonadaceae</taxon>
        <taxon>Pseudomonas</taxon>
    </lineage>
</organism>
<dbReference type="AlphaFoldDB" id="A0A7Y8EGM1"/>
<feature type="transmembrane region" description="Helical" evidence="7">
    <location>
        <begin position="89"/>
        <end position="108"/>
    </location>
</feature>
<evidence type="ECO:0000256" key="2">
    <source>
        <dbReference type="ARBA" id="ARBA00006464"/>
    </source>
</evidence>
<dbReference type="Pfam" id="PF13727">
    <property type="entry name" value="CoA_binding_3"/>
    <property type="match status" value="1"/>
</dbReference>
<feature type="transmembrane region" description="Helical" evidence="7">
    <location>
        <begin position="120"/>
        <end position="141"/>
    </location>
</feature>
<keyword evidence="5 7" id="KW-1133">Transmembrane helix</keyword>
<dbReference type="PANTHER" id="PTHR30576:SF0">
    <property type="entry name" value="UNDECAPRENYL-PHOSPHATE N-ACETYLGALACTOSAMINYL 1-PHOSPHATE TRANSFERASE-RELATED"/>
    <property type="match status" value="1"/>
</dbReference>
<dbReference type="InterPro" id="IPR036291">
    <property type="entry name" value="NAD(P)-bd_dom_sf"/>
</dbReference>
<comment type="caution">
    <text evidence="9">The sequence shown here is derived from an EMBL/GenBank/DDBJ whole genome shotgun (WGS) entry which is preliminary data.</text>
</comment>
<feature type="transmembrane region" description="Helical" evidence="7">
    <location>
        <begin position="20"/>
        <end position="43"/>
    </location>
</feature>
<keyword evidence="3 9" id="KW-0808">Transferase</keyword>
<dbReference type="GO" id="GO:0089702">
    <property type="term" value="F:undecaprenyl-phosphate glucose phosphotransferase activity"/>
    <property type="evidence" value="ECO:0007669"/>
    <property type="project" value="UniProtKB-EC"/>
</dbReference>
<feature type="domain" description="Bacterial sugar transferase" evidence="8">
    <location>
        <begin position="285"/>
        <end position="473"/>
    </location>
</feature>
<sequence>MREKSSVDSLFLTRAGFIEFFVVFVKLMHGFTAVLPALILLFYPEPMAPELRAHFLGLLLFFAILTIILFQAMGVYSEELFSNRLRFRTMLVAWSSAFCILLFMYQILLMFPQLSPRNLAFWFVTSLGLFGLERMVMLRLFRNLMASGKYLQRTVILGFTDTAVHVADHLQRNGDIRSGLIGFIDDRTERIPKELSNLPLLGNTRDLEKLIRSEQVNQVMITLPWAAEQRINGLVKRLRQMSVNVMLVPDMAALRYGHSRITDVGGILMFNTSHVPLRGWSPFIKRCEDLILAALGLVALSPIMLITAIAIKLDSKGPVLFRQNRFGYNDNVIRVFKFRSMYAEMSDFNADRQTTRGDPRITRVGRIIRKTSIDELPQLFNVLLGNMSMVGPRPHATATKAAGVPYEVAVSEYSSRHRVKPGITGWAQINGYRGETDTLFKIQKRVEYDLEYISKWSVWFDLYIVFMTVPAVLSTKEVY</sequence>
<dbReference type="InterPro" id="IPR003362">
    <property type="entry name" value="Bact_transf"/>
</dbReference>
<evidence type="ECO:0000313" key="9">
    <source>
        <dbReference type="EMBL" id="NWE14290.1"/>
    </source>
</evidence>
<evidence type="ECO:0000313" key="10">
    <source>
        <dbReference type="Proteomes" id="UP000531950"/>
    </source>
</evidence>
<evidence type="ECO:0000259" key="8">
    <source>
        <dbReference type="Pfam" id="PF02397"/>
    </source>
</evidence>
<dbReference type="Proteomes" id="UP000531950">
    <property type="component" value="Unassembled WGS sequence"/>
</dbReference>
<dbReference type="InterPro" id="IPR017473">
    <property type="entry name" value="Undecaprenyl-P_gluc_Ptfrase"/>
</dbReference>
<proteinExistence type="inferred from homology"/>
<dbReference type="NCBIfam" id="TIGR03023">
    <property type="entry name" value="WcaJ_sugtrans"/>
    <property type="match status" value="1"/>
</dbReference>
<dbReference type="InterPro" id="IPR017475">
    <property type="entry name" value="EPS_sugar_tfrase"/>
</dbReference>
<reference evidence="9 10" key="1">
    <citation type="submission" date="2020-04" db="EMBL/GenBank/DDBJ databases">
        <title>Molecular characterization of pseudomonads from Agaricus bisporus reveal novel blotch 2 pathogens in Western Europe.</title>
        <authorList>
            <person name="Taparia T."/>
            <person name="Krijger M."/>
            <person name="Haynes E."/>
            <person name="Elpinstone J.G."/>
            <person name="Noble R."/>
            <person name="Van Der Wolf J."/>
        </authorList>
    </citation>
    <scope>NUCLEOTIDE SEQUENCE [LARGE SCALE GENOMIC DNA]</scope>
    <source>
        <strain evidence="9 10">IPO3782</strain>
    </source>
</reference>
<dbReference type="EC" id="2.7.8.31" evidence="9"/>
<dbReference type="PANTHER" id="PTHR30576">
    <property type="entry name" value="COLANIC BIOSYNTHESIS UDP-GLUCOSE LIPID CARRIER TRANSFERASE"/>
    <property type="match status" value="1"/>
</dbReference>
<dbReference type="GO" id="GO:0016020">
    <property type="term" value="C:membrane"/>
    <property type="evidence" value="ECO:0007669"/>
    <property type="project" value="UniProtKB-SubCell"/>
</dbReference>
<dbReference type="Pfam" id="PF02397">
    <property type="entry name" value="Bac_transf"/>
    <property type="match status" value="1"/>
</dbReference>